<dbReference type="Pfam" id="PF17667">
    <property type="entry name" value="Pkinase_fungal"/>
    <property type="match status" value="1"/>
</dbReference>
<feature type="domain" description="Protein kinase" evidence="2">
    <location>
        <begin position="293"/>
        <end position="673"/>
    </location>
</feature>
<accession>A0AA39N0X7</accession>
<dbReference type="InterPro" id="IPR008266">
    <property type="entry name" value="Tyr_kinase_AS"/>
</dbReference>
<gene>
    <name evidence="3" type="ORF">EV421DRAFT_717536</name>
</gene>
<feature type="region of interest" description="Disordered" evidence="1">
    <location>
        <begin position="103"/>
        <end position="122"/>
    </location>
</feature>
<proteinExistence type="predicted"/>
<dbReference type="Gene3D" id="1.10.510.10">
    <property type="entry name" value="Transferase(Phosphotransferase) domain 1"/>
    <property type="match status" value="1"/>
</dbReference>
<keyword evidence="4" id="KW-1185">Reference proteome</keyword>
<dbReference type="PANTHER" id="PTHR38248">
    <property type="entry name" value="FUNK1 6"/>
    <property type="match status" value="1"/>
</dbReference>
<sequence>MAEHRADAVKDIKDVPQVSLKYYESHILPSSIYSSHLAEITKALEDDKVLKKFDDEEGLRWADFPNDPQNNGPLEDETFKYMATIAAAIVKAARKVFRDGPEPTTVMECRPNEPTLSEGRNGGFRSDGHYRLLKSRRPDYVENATSITPIEPPVLIKKNGHKLACDRPALEEYKKCDTPWDRNDNFAKLVGNASQAMYADPTRRFMFGTTIENTTTRFWFFSRAIVLVSESFDFIKDYTHLIRYVLSLSFATAEELGYDMSVTRVAYPLAANPSEHIIQYDYHICGKTYRTVKCLSSFRASGLLSRATRVWTVYQINDRKHPTCALKDVWVPSDAKTELEIQEEIFRSIEKRHPEIGEEYRKKYFMEILECEVVQTSQNRDDDMPVFVQERLEIIGDLALYTPETANVSRTMPGSTISAPTGASIANPDADHKRKPRRLYNGRKHVRVVFADVGTPLSDIRQPCVLFKALGDALKGLYHLYMGHYVHRDISAGNIILCNGVGKISDLEYAKKFLSHGPLNDPKTGTPVFMAVEVQATDYIFLPRQPLLPGLDDHTVRRARPPFLHNYLHDIESLFWIGFHALFSSVPAIYSRAQLAQRDQQRELFNDLFPHRLEGSHERRHFFVDAEFLDTTEKALPDEYIDVVRRLLRIRSVLTYRYNEVENLRDFPLQEHFNNVYSTEQPAGDLFFAFEAAMKVAYTGKTQPLLPHEAINIKRPRRALAYRDTSDDGDRDDDQTYIFDDLEEAEGLEDDEEPPSKVRRKNGKTKEKAASSSHHASVKQESVEGAHNAGKRKRAL</sequence>
<dbReference type="InterPro" id="IPR000719">
    <property type="entry name" value="Prot_kinase_dom"/>
</dbReference>
<dbReference type="InterPro" id="IPR011009">
    <property type="entry name" value="Kinase-like_dom_sf"/>
</dbReference>
<evidence type="ECO:0000259" key="2">
    <source>
        <dbReference type="PROSITE" id="PS50011"/>
    </source>
</evidence>
<dbReference type="AlphaFoldDB" id="A0AA39N0X7"/>
<dbReference type="PROSITE" id="PS00109">
    <property type="entry name" value="PROTEIN_KINASE_TYR"/>
    <property type="match status" value="1"/>
</dbReference>
<dbReference type="PROSITE" id="PS50011">
    <property type="entry name" value="PROTEIN_KINASE_DOM"/>
    <property type="match status" value="1"/>
</dbReference>
<reference evidence="3" key="1">
    <citation type="submission" date="2023-06" db="EMBL/GenBank/DDBJ databases">
        <authorList>
            <consortium name="Lawrence Berkeley National Laboratory"/>
            <person name="Ahrendt S."/>
            <person name="Sahu N."/>
            <person name="Indic B."/>
            <person name="Wong-Bajracharya J."/>
            <person name="Merenyi Z."/>
            <person name="Ke H.-M."/>
            <person name="Monk M."/>
            <person name="Kocsube S."/>
            <person name="Drula E."/>
            <person name="Lipzen A."/>
            <person name="Balint B."/>
            <person name="Henrissat B."/>
            <person name="Andreopoulos B."/>
            <person name="Martin F.M."/>
            <person name="Harder C.B."/>
            <person name="Rigling D."/>
            <person name="Ford K.L."/>
            <person name="Foster G.D."/>
            <person name="Pangilinan J."/>
            <person name="Papanicolaou A."/>
            <person name="Barry K."/>
            <person name="LaButti K."/>
            <person name="Viragh M."/>
            <person name="Koriabine M."/>
            <person name="Yan M."/>
            <person name="Riley R."/>
            <person name="Champramary S."/>
            <person name="Plett K.L."/>
            <person name="Tsai I.J."/>
            <person name="Slot J."/>
            <person name="Sipos G."/>
            <person name="Plett J."/>
            <person name="Nagy L.G."/>
            <person name="Grigoriev I.V."/>
        </authorList>
    </citation>
    <scope>NUCLEOTIDE SEQUENCE</scope>
    <source>
        <strain evidence="3">FPL87.14</strain>
    </source>
</reference>
<comment type="caution">
    <text evidence="3">The sequence shown here is derived from an EMBL/GenBank/DDBJ whole genome shotgun (WGS) entry which is preliminary data.</text>
</comment>
<name>A0AA39N0X7_9AGAR</name>
<evidence type="ECO:0000256" key="1">
    <source>
        <dbReference type="SAM" id="MobiDB-lite"/>
    </source>
</evidence>
<dbReference type="PANTHER" id="PTHR38248:SF2">
    <property type="entry name" value="FUNK1 11"/>
    <property type="match status" value="1"/>
</dbReference>
<dbReference type="GO" id="GO:0004672">
    <property type="term" value="F:protein kinase activity"/>
    <property type="evidence" value="ECO:0007669"/>
    <property type="project" value="InterPro"/>
</dbReference>
<dbReference type="EMBL" id="JAUEPT010000003">
    <property type="protein sequence ID" value="KAK0453887.1"/>
    <property type="molecule type" value="Genomic_DNA"/>
</dbReference>
<organism evidence="3 4">
    <name type="scientific">Armillaria borealis</name>
    <dbReference type="NCBI Taxonomy" id="47425"/>
    <lineage>
        <taxon>Eukaryota</taxon>
        <taxon>Fungi</taxon>
        <taxon>Dikarya</taxon>
        <taxon>Basidiomycota</taxon>
        <taxon>Agaricomycotina</taxon>
        <taxon>Agaricomycetes</taxon>
        <taxon>Agaricomycetidae</taxon>
        <taxon>Agaricales</taxon>
        <taxon>Marasmiineae</taxon>
        <taxon>Physalacriaceae</taxon>
        <taxon>Armillaria</taxon>
    </lineage>
</organism>
<feature type="compositionally biased region" description="Polar residues" evidence="1">
    <location>
        <begin position="411"/>
        <end position="421"/>
    </location>
</feature>
<feature type="compositionally biased region" description="Acidic residues" evidence="1">
    <location>
        <begin position="742"/>
        <end position="753"/>
    </location>
</feature>
<dbReference type="SUPFAM" id="SSF56112">
    <property type="entry name" value="Protein kinase-like (PK-like)"/>
    <property type="match status" value="1"/>
</dbReference>
<evidence type="ECO:0000313" key="3">
    <source>
        <dbReference type="EMBL" id="KAK0453887.1"/>
    </source>
</evidence>
<protein>
    <recommendedName>
        <fullName evidence="2">Protein kinase domain-containing protein</fullName>
    </recommendedName>
</protein>
<dbReference type="GO" id="GO:0005524">
    <property type="term" value="F:ATP binding"/>
    <property type="evidence" value="ECO:0007669"/>
    <property type="project" value="InterPro"/>
</dbReference>
<evidence type="ECO:0000313" key="4">
    <source>
        <dbReference type="Proteomes" id="UP001175226"/>
    </source>
</evidence>
<feature type="region of interest" description="Disordered" evidence="1">
    <location>
        <begin position="411"/>
        <end position="435"/>
    </location>
</feature>
<dbReference type="Proteomes" id="UP001175226">
    <property type="component" value="Unassembled WGS sequence"/>
</dbReference>
<dbReference type="InterPro" id="IPR040976">
    <property type="entry name" value="Pkinase_fungal"/>
</dbReference>
<feature type="region of interest" description="Disordered" evidence="1">
    <location>
        <begin position="742"/>
        <end position="796"/>
    </location>
</feature>